<evidence type="ECO:0000256" key="1">
    <source>
        <dbReference type="ARBA" id="ARBA00006484"/>
    </source>
</evidence>
<gene>
    <name evidence="3" type="ORF">J437_LFUL012469</name>
</gene>
<dbReference type="Proteomes" id="UP000792457">
    <property type="component" value="Unassembled WGS sequence"/>
</dbReference>
<comment type="caution">
    <text evidence="3">The sequence shown here is derived from an EMBL/GenBank/DDBJ whole genome shotgun (WGS) entry which is preliminary data.</text>
</comment>
<comment type="similarity">
    <text evidence="1">Belongs to the short-chain dehydrogenases/reductases (SDR) family.</text>
</comment>
<keyword evidence="4" id="KW-1185">Reference proteome</keyword>
<name>A0A8K0NY03_LADFU</name>
<sequence>MERWAGKIAVVTGASAGIGEAIAKALVRYGMVVVGLARRVDRVQEIAKQLTKEKGKMYALKADVSNEGEIKAAFKWVRENLKTIHVLVNNAGILIDQYVSEPIDAKALRKLYDVNVIGLSICTSEALQLMRDTGVDDGHIIHINSSKHAVTVLTEGLRRELVSKNSKIRVSSVSPGLVKTDIFEAAHDGRASTVFQENPYLNQEDIADAVIYVLGAPPHVQVHEITIKPVGEKM</sequence>
<dbReference type="InterPro" id="IPR036291">
    <property type="entry name" value="NAD(P)-bd_dom_sf"/>
</dbReference>
<organism evidence="3 4">
    <name type="scientific">Ladona fulva</name>
    <name type="common">Scarce chaser dragonfly</name>
    <name type="synonym">Libellula fulva</name>
    <dbReference type="NCBI Taxonomy" id="123851"/>
    <lineage>
        <taxon>Eukaryota</taxon>
        <taxon>Metazoa</taxon>
        <taxon>Ecdysozoa</taxon>
        <taxon>Arthropoda</taxon>
        <taxon>Hexapoda</taxon>
        <taxon>Insecta</taxon>
        <taxon>Pterygota</taxon>
        <taxon>Palaeoptera</taxon>
        <taxon>Odonata</taxon>
        <taxon>Epiprocta</taxon>
        <taxon>Anisoptera</taxon>
        <taxon>Libelluloidea</taxon>
        <taxon>Libellulidae</taxon>
        <taxon>Ladona</taxon>
    </lineage>
</organism>
<dbReference type="SUPFAM" id="SSF51735">
    <property type="entry name" value="NAD(P)-binding Rossmann-fold domains"/>
    <property type="match status" value="1"/>
</dbReference>
<reference evidence="3" key="1">
    <citation type="submission" date="2013-04" db="EMBL/GenBank/DDBJ databases">
        <authorList>
            <person name="Qu J."/>
            <person name="Murali S.C."/>
            <person name="Bandaranaike D."/>
            <person name="Bellair M."/>
            <person name="Blankenburg K."/>
            <person name="Chao H."/>
            <person name="Dinh H."/>
            <person name="Doddapaneni H."/>
            <person name="Downs B."/>
            <person name="Dugan-Rocha S."/>
            <person name="Elkadiri S."/>
            <person name="Gnanaolivu R.D."/>
            <person name="Hernandez B."/>
            <person name="Javaid M."/>
            <person name="Jayaseelan J.C."/>
            <person name="Lee S."/>
            <person name="Li M."/>
            <person name="Ming W."/>
            <person name="Munidasa M."/>
            <person name="Muniz J."/>
            <person name="Nguyen L."/>
            <person name="Ongeri F."/>
            <person name="Osuji N."/>
            <person name="Pu L.-L."/>
            <person name="Puazo M."/>
            <person name="Qu C."/>
            <person name="Quiroz J."/>
            <person name="Raj R."/>
            <person name="Weissenberger G."/>
            <person name="Xin Y."/>
            <person name="Zou X."/>
            <person name="Han Y."/>
            <person name="Richards S."/>
            <person name="Worley K."/>
            <person name="Muzny D."/>
            <person name="Gibbs R."/>
        </authorList>
    </citation>
    <scope>NUCLEOTIDE SEQUENCE</scope>
    <source>
        <strain evidence="3">Sampled in the wild</strain>
    </source>
</reference>
<dbReference type="InterPro" id="IPR002347">
    <property type="entry name" value="SDR_fam"/>
</dbReference>
<evidence type="ECO:0000313" key="3">
    <source>
        <dbReference type="EMBL" id="KAG8226191.1"/>
    </source>
</evidence>
<dbReference type="OrthoDB" id="1933717at2759"/>
<reference evidence="3" key="2">
    <citation type="submission" date="2017-10" db="EMBL/GenBank/DDBJ databases">
        <title>Ladona fulva Genome sequencing and assembly.</title>
        <authorList>
            <person name="Murali S."/>
            <person name="Richards S."/>
            <person name="Bandaranaike D."/>
            <person name="Bellair M."/>
            <person name="Blankenburg K."/>
            <person name="Chao H."/>
            <person name="Dinh H."/>
            <person name="Doddapaneni H."/>
            <person name="Dugan-Rocha S."/>
            <person name="Elkadiri S."/>
            <person name="Gnanaolivu R."/>
            <person name="Hernandez B."/>
            <person name="Skinner E."/>
            <person name="Javaid M."/>
            <person name="Lee S."/>
            <person name="Li M."/>
            <person name="Ming W."/>
            <person name="Munidasa M."/>
            <person name="Muniz J."/>
            <person name="Nguyen L."/>
            <person name="Hughes D."/>
            <person name="Osuji N."/>
            <person name="Pu L.-L."/>
            <person name="Puazo M."/>
            <person name="Qu C."/>
            <person name="Quiroz J."/>
            <person name="Raj R."/>
            <person name="Weissenberger G."/>
            <person name="Xin Y."/>
            <person name="Zou X."/>
            <person name="Han Y."/>
            <person name="Worley K."/>
            <person name="Muzny D."/>
            <person name="Gibbs R."/>
        </authorList>
    </citation>
    <scope>NUCLEOTIDE SEQUENCE</scope>
    <source>
        <strain evidence="3">Sampled in the wild</strain>
    </source>
</reference>
<dbReference type="EMBL" id="KZ308271">
    <property type="protein sequence ID" value="KAG8226191.1"/>
    <property type="molecule type" value="Genomic_DNA"/>
</dbReference>
<proteinExistence type="inferred from homology"/>
<accession>A0A8K0NY03</accession>
<evidence type="ECO:0008006" key="5">
    <source>
        <dbReference type="Google" id="ProtNLM"/>
    </source>
</evidence>
<dbReference type="FunFam" id="3.40.50.720:FF:000047">
    <property type="entry name" value="NADP-dependent L-serine/L-allo-threonine dehydrogenase"/>
    <property type="match status" value="1"/>
</dbReference>
<dbReference type="GO" id="GO:0016616">
    <property type="term" value="F:oxidoreductase activity, acting on the CH-OH group of donors, NAD or NADP as acceptor"/>
    <property type="evidence" value="ECO:0007669"/>
    <property type="project" value="UniProtKB-ARBA"/>
</dbReference>
<dbReference type="AlphaFoldDB" id="A0A8K0NY03"/>
<dbReference type="PANTHER" id="PTHR43115:SF4">
    <property type="entry name" value="DEHYDROGENASE_REDUCTASE SDR FAMILY MEMBER 11"/>
    <property type="match status" value="1"/>
</dbReference>
<dbReference type="PRINTS" id="PR00081">
    <property type="entry name" value="GDHRDH"/>
</dbReference>
<protein>
    <recommendedName>
        <fullName evidence="5">Farnesol dehydrogenase</fullName>
    </recommendedName>
</protein>
<dbReference type="PANTHER" id="PTHR43115">
    <property type="entry name" value="DEHYDROGENASE/REDUCTASE SDR FAMILY MEMBER 11"/>
    <property type="match status" value="1"/>
</dbReference>
<evidence type="ECO:0000256" key="2">
    <source>
        <dbReference type="ARBA" id="ARBA00023002"/>
    </source>
</evidence>
<evidence type="ECO:0000313" key="4">
    <source>
        <dbReference type="Proteomes" id="UP000792457"/>
    </source>
</evidence>
<dbReference type="Pfam" id="PF00106">
    <property type="entry name" value="adh_short"/>
    <property type="match status" value="1"/>
</dbReference>
<dbReference type="Gene3D" id="3.40.50.720">
    <property type="entry name" value="NAD(P)-binding Rossmann-like Domain"/>
    <property type="match status" value="1"/>
</dbReference>
<keyword evidence="2" id="KW-0560">Oxidoreductase</keyword>